<keyword evidence="2" id="KW-1185">Reference proteome</keyword>
<dbReference type="RefSeq" id="WP_073319694.1">
    <property type="nucleotide sequence ID" value="NZ_FQYP01000009.1"/>
</dbReference>
<dbReference type="EMBL" id="FQYP01000009">
    <property type="protein sequence ID" value="SHJ45307.1"/>
    <property type="molecule type" value="Genomic_DNA"/>
</dbReference>
<evidence type="ECO:0000313" key="1">
    <source>
        <dbReference type="EMBL" id="SHJ45307.1"/>
    </source>
</evidence>
<dbReference type="AlphaFoldDB" id="A0A1M6JF17"/>
<gene>
    <name evidence="1" type="ORF">SAMN04488508_10935</name>
</gene>
<protein>
    <submittedName>
        <fullName evidence="1">Uncharacterized protein</fullName>
    </submittedName>
</protein>
<dbReference type="STRING" id="570521.SAMN04488508_10935"/>
<name>A0A1M6JF17_9FLAO</name>
<reference evidence="2" key="1">
    <citation type="submission" date="2016-11" db="EMBL/GenBank/DDBJ databases">
        <authorList>
            <person name="Varghese N."/>
            <person name="Submissions S."/>
        </authorList>
    </citation>
    <scope>NUCLEOTIDE SEQUENCE [LARGE SCALE GENOMIC DNA]</scope>
    <source>
        <strain evidence="2">DSM 22623</strain>
    </source>
</reference>
<accession>A0A1M6JF17</accession>
<dbReference type="Proteomes" id="UP000184432">
    <property type="component" value="Unassembled WGS sequence"/>
</dbReference>
<proteinExistence type="predicted"/>
<evidence type="ECO:0000313" key="2">
    <source>
        <dbReference type="Proteomes" id="UP000184432"/>
    </source>
</evidence>
<organism evidence="1 2">
    <name type="scientific">Aquimarina spongiae</name>
    <dbReference type="NCBI Taxonomy" id="570521"/>
    <lineage>
        <taxon>Bacteria</taxon>
        <taxon>Pseudomonadati</taxon>
        <taxon>Bacteroidota</taxon>
        <taxon>Flavobacteriia</taxon>
        <taxon>Flavobacteriales</taxon>
        <taxon>Flavobacteriaceae</taxon>
        <taxon>Aquimarina</taxon>
    </lineage>
</organism>
<sequence>MLDSINQNIADALLYRTYAASDTIKQTEENYSLKGKIAPRFHNEGTTDVTIFDIKIKPGEMFNLSATAIPMDGTISIIMPTGGKLVVVYNTLIKQKEC</sequence>